<dbReference type="GO" id="GO:0003677">
    <property type="term" value="F:DNA binding"/>
    <property type="evidence" value="ECO:0007669"/>
    <property type="project" value="InterPro"/>
</dbReference>
<dbReference type="InterPro" id="IPR039052">
    <property type="entry name" value="Antitox_PemI-like"/>
</dbReference>
<protein>
    <submittedName>
        <fullName evidence="2">Programmed cell death antitoxin MazE</fullName>
    </submittedName>
</protein>
<dbReference type="PANTHER" id="PTHR40516">
    <property type="entry name" value="ANTITOXIN CHPS-RELATED"/>
    <property type="match status" value="1"/>
</dbReference>
<dbReference type="PANTHER" id="PTHR40516:SF1">
    <property type="entry name" value="ANTITOXIN CHPS-RELATED"/>
    <property type="match status" value="1"/>
</dbReference>
<dbReference type="InterPro" id="IPR007159">
    <property type="entry name" value="SpoVT-AbrB_dom"/>
</dbReference>
<feature type="domain" description="SpoVT-AbrB" evidence="1">
    <location>
        <begin position="6"/>
        <end position="51"/>
    </location>
</feature>
<dbReference type="EMBL" id="FPHM01000075">
    <property type="protein sequence ID" value="SFV62731.1"/>
    <property type="molecule type" value="Genomic_DNA"/>
</dbReference>
<evidence type="ECO:0000259" key="1">
    <source>
        <dbReference type="SMART" id="SM00966"/>
    </source>
</evidence>
<evidence type="ECO:0000313" key="2">
    <source>
        <dbReference type="EMBL" id="SFV62731.1"/>
    </source>
</evidence>
<accession>A0A1W1CAJ9</accession>
<gene>
    <name evidence="2" type="ORF">MNB_SV-13-1878</name>
</gene>
<dbReference type="InterPro" id="IPR037914">
    <property type="entry name" value="SpoVT-AbrB_sf"/>
</dbReference>
<organism evidence="2">
    <name type="scientific">hydrothermal vent metagenome</name>
    <dbReference type="NCBI Taxonomy" id="652676"/>
    <lineage>
        <taxon>unclassified sequences</taxon>
        <taxon>metagenomes</taxon>
        <taxon>ecological metagenomes</taxon>
    </lineage>
</organism>
<dbReference type="GO" id="GO:0097351">
    <property type="term" value="F:toxin sequestering activity"/>
    <property type="evidence" value="ECO:0007669"/>
    <property type="project" value="InterPro"/>
</dbReference>
<dbReference type="Gene3D" id="2.10.260.10">
    <property type="match status" value="1"/>
</dbReference>
<reference evidence="2" key="1">
    <citation type="submission" date="2016-10" db="EMBL/GenBank/DDBJ databases">
        <authorList>
            <person name="de Groot N.N."/>
        </authorList>
    </citation>
    <scope>NUCLEOTIDE SEQUENCE</scope>
</reference>
<proteinExistence type="predicted"/>
<dbReference type="Pfam" id="PF04014">
    <property type="entry name" value="MazE_antitoxin"/>
    <property type="match status" value="1"/>
</dbReference>
<dbReference type="SUPFAM" id="SSF89447">
    <property type="entry name" value="AbrB/MazE/MraZ-like"/>
    <property type="match status" value="1"/>
</dbReference>
<dbReference type="SMART" id="SM00966">
    <property type="entry name" value="SpoVT_AbrB"/>
    <property type="match status" value="1"/>
</dbReference>
<dbReference type="AlphaFoldDB" id="A0A1W1CAJ9"/>
<name>A0A1W1CAJ9_9ZZZZ</name>
<sequence length="78" mass="8920">MTVALKKWGNSLALRLPKDITQTLHIENNSLLELDVHEGILTIKPKKEQYLESLVSKINSKNLHKEIDTANKVGNEEW</sequence>